<organism evidence="1">
    <name type="scientific">freshwater metagenome</name>
    <dbReference type="NCBI Taxonomy" id="449393"/>
    <lineage>
        <taxon>unclassified sequences</taxon>
        <taxon>metagenomes</taxon>
        <taxon>ecological metagenomes</taxon>
    </lineage>
</organism>
<name>A0A6J7SQH6_9ZZZZ</name>
<protein>
    <submittedName>
        <fullName evidence="1">Unannotated protein</fullName>
    </submittedName>
</protein>
<accession>A0A6J7SQH6</accession>
<dbReference type="EMBL" id="CAFBPZ010000188">
    <property type="protein sequence ID" value="CAB5043271.1"/>
    <property type="molecule type" value="Genomic_DNA"/>
</dbReference>
<dbReference type="AlphaFoldDB" id="A0A6J7SQH6"/>
<reference evidence="1" key="1">
    <citation type="submission" date="2020-05" db="EMBL/GenBank/DDBJ databases">
        <authorList>
            <person name="Chiriac C."/>
            <person name="Salcher M."/>
            <person name="Ghai R."/>
            <person name="Kavagutti S V."/>
        </authorList>
    </citation>
    <scope>NUCLEOTIDE SEQUENCE</scope>
</reference>
<evidence type="ECO:0000313" key="1">
    <source>
        <dbReference type="EMBL" id="CAB5043271.1"/>
    </source>
</evidence>
<gene>
    <name evidence="1" type="ORF">UFOPK4237_01740</name>
</gene>
<sequence length="157" mass="17267">MLTPFTLTQPHQVVQTIASKASASSERCWHYLVHHSPPFSIAKSTTALPDLAKARSISPVIKPWLCYRAPISTRCATDLVQRFGTSGLRLQIQSLVSSSLLAIPTSNKRGVKPTTGSLVLRCKNAQHQSKDLSYVSSPRVQRTSHWFGMAMQKAPPT</sequence>
<proteinExistence type="predicted"/>